<accession>A0A382MLV0</accession>
<dbReference type="AlphaFoldDB" id="A0A382MLV0"/>
<dbReference type="Pfam" id="PF04361">
    <property type="entry name" value="DUF494"/>
    <property type="match status" value="1"/>
</dbReference>
<organism evidence="1">
    <name type="scientific">marine metagenome</name>
    <dbReference type="NCBI Taxonomy" id="408172"/>
    <lineage>
        <taxon>unclassified sequences</taxon>
        <taxon>metagenomes</taxon>
        <taxon>ecological metagenomes</taxon>
    </lineage>
</organism>
<gene>
    <name evidence="1" type="ORF">METZ01_LOCUS301226</name>
</gene>
<dbReference type="EMBL" id="UINC01093720">
    <property type="protein sequence ID" value="SVC48372.1"/>
    <property type="molecule type" value="Genomic_DNA"/>
</dbReference>
<protein>
    <recommendedName>
        <fullName evidence="2">DUF494 family protein</fullName>
    </recommendedName>
</protein>
<proteinExistence type="predicted"/>
<evidence type="ECO:0008006" key="2">
    <source>
        <dbReference type="Google" id="ProtNLM"/>
    </source>
</evidence>
<dbReference type="InterPro" id="IPR007456">
    <property type="entry name" value="Smg"/>
</dbReference>
<evidence type="ECO:0000313" key="1">
    <source>
        <dbReference type="EMBL" id="SVC48372.1"/>
    </source>
</evidence>
<name>A0A382MLV0_9ZZZZ</name>
<sequence>MEAVDVRPVIPANLCGHGVAKSTCIANRRSLDCGAYGLGFWLFWVFIQSNNRLELNNTDIGRAHYMSEKIMEILVLLMQHMQDEQGHFDDISDISEILTGQGYTHQEVTTALSWLFERLHERAEPLIDTAQPLRSKPNRILHSIEKLVISPEAYGYLIQLRGLGLIDDIQMEMLIERAMLTGARHISQKDMKSIAASILLNSEGATWLPLQDASDDMNDAMPFN</sequence>
<reference evidence="1" key="1">
    <citation type="submission" date="2018-05" db="EMBL/GenBank/DDBJ databases">
        <authorList>
            <person name="Lanie J.A."/>
            <person name="Ng W.-L."/>
            <person name="Kazmierczak K.M."/>
            <person name="Andrzejewski T.M."/>
            <person name="Davidsen T.M."/>
            <person name="Wayne K.J."/>
            <person name="Tettelin H."/>
            <person name="Glass J.I."/>
            <person name="Rusch D."/>
            <person name="Podicherti R."/>
            <person name="Tsui H.-C.T."/>
            <person name="Winkler M.E."/>
        </authorList>
    </citation>
    <scope>NUCLEOTIDE SEQUENCE</scope>
</reference>